<keyword evidence="2" id="KW-1185">Reference proteome</keyword>
<gene>
    <name evidence="1" type="ORF">ACFS5M_14040</name>
</gene>
<sequence>MKNDSNVEYRYGNPVKQIIDLTAPQHLRIIAGRGTTKTTDILADRSMDCVYEMPRSVFGFAADTFVNAKDKVIPKLVEGWREYKGWIEGKHFVIDERPPAHFDLPYTPIIRYKNTISIYNGCIFKLGSLDQPSGLAGDSIQHLFGDEVKYFDKKVLDIIIPALRGHSKVKHSPLWRGTTFTTDLPNISKKNHDWIMETRENMDLERVKIAFQAGCILNEINLKIKHAYDKRNKSALKKLIKQRERWMIRWYTARKHTTFFMVVSSLVNLDILTPDYIFDQLENLGWEEFKQSVLSFKSALEDGEKFYSGLGSQHFYSDGILNEVVQQTGIKDAAPFTSEMLRYVDPHAPLECGVDFGRMISMLIGQDHGSKYRIAKGLHTLVPKSSKELGEAFVTFFGPHVNKRLDMYYDRSGNQYKSSGRDWASEVKKHIEFDKNGHSTGWKVTLKSLGQATIYHDDEFFLMKQLLSGNVPGLPQLLIDEYQCREYKSSLELSRIIVKKDTRTGSNRIHKDKTSEDLPLKKLPMQSTNFSDAGKYLLYRPKWVNIVKYSREWLPTGLEGFN</sequence>
<organism evidence="1 2">
    <name type="scientific">Lacinutrix iliipiscaria</name>
    <dbReference type="NCBI Taxonomy" id="1230532"/>
    <lineage>
        <taxon>Bacteria</taxon>
        <taxon>Pseudomonadati</taxon>
        <taxon>Bacteroidota</taxon>
        <taxon>Flavobacteriia</taxon>
        <taxon>Flavobacteriales</taxon>
        <taxon>Flavobacteriaceae</taxon>
        <taxon>Lacinutrix</taxon>
    </lineage>
</organism>
<reference evidence="2" key="1">
    <citation type="journal article" date="2019" name="Int. J. Syst. Evol. Microbiol.">
        <title>The Global Catalogue of Microorganisms (GCM) 10K type strain sequencing project: providing services to taxonomists for standard genome sequencing and annotation.</title>
        <authorList>
            <consortium name="The Broad Institute Genomics Platform"/>
            <consortium name="The Broad Institute Genome Sequencing Center for Infectious Disease"/>
            <person name="Wu L."/>
            <person name="Ma J."/>
        </authorList>
    </citation>
    <scope>NUCLEOTIDE SEQUENCE [LARGE SCALE GENOMIC DNA]</scope>
    <source>
        <strain evidence="2">KCTC 32141</strain>
    </source>
</reference>
<evidence type="ECO:0000313" key="2">
    <source>
        <dbReference type="Proteomes" id="UP001597533"/>
    </source>
</evidence>
<dbReference type="Gene3D" id="3.40.50.300">
    <property type="entry name" value="P-loop containing nucleotide triphosphate hydrolases"/>
    <property type="match status" value="1"/>
</dbReference>
<dbReference type="RefSeq" id="WP_183490139.1">
    <property type="nucleotide sequence ID" value="NZ_JBHUOV010000017.1"/>
</dbReference>
<dbReference type="InterPro" id="IPR027417">
    <property type="entry name" value="P-loop_NTPase"/>
</dbReference>
<accession>A0ABW5WQN8</accession>
<evidence type="ECO:0000313" key="1">
    <source>
        <dbReference type="EMBL" id="MFD2824799.1"/>
    </source>
</evidence>
<name>A0ABW5WQN8_9FLAO</name>
<dbReference type="EMBL" id="JBHUOV010000017">
    <property type="protein sequence ID" value="MFD2824799.1"/>
    <property type="molecule type" value="Genomic_DNA"/>
</dbReference>
<protein>
    <submittedName>
        <fullName evidence="1">Uncharacterized protein</fullName>
    </submittedName>
</protein>
<dbReference type="Proteomes" id="UP001597533">
    <property type="component" value="Unassembled WGS sequence"/>
</dbReference>
<proteinExistence type="predicted"/>
<comment type="caution">
    <text evidence="1">The sequence shown here is derived from an EMBL/GenBank/DDBJ whole genome shotgun (WGS) entry which is preliminary data.</text>
</comment>